<organism evidence="2 3">
    <name type="scientific">Laetiporus sulphureus 93-53</name>
    <dbReference type="NCBI Taxonomy" id="1314785"/>
    <lineage>
        <taxon>Eukaryota</taxon>
        <taxon>Fungi</taxon>
        <taxon>Dikarya</taxon>
        <taxon>Basidiomycota</taxon>
        <taxon>Agaricomycotina</taxon>
        <taxon>Agaricomycetes</taxon>
        <taxon>Polyporales</taxon>
        <taxon>Laetiporus</taxon>
    </lineage>
</organism>
<feature type="region of interest" description="Disordered" evidence="1">
    <location>
        <begin position="69"/>
        <end position="115"/>
    </location>
</feature>
<keyword evidence="3" id="KW-1185">Reference proteome</keyword>
<name>A0A165AVW6_9APHY</name>
<dbReference type="Proteomes" id="UP000076871">
    <property type="component" value="Unassembled WGS sequence"/>
</dbReference>
<dbReference type="AlphaFoldDB" id="A0A165AVW6"/>
<dbReference type="InParanoid" id="A0A165AVW6"/>
<proteinExistence type="predicted"/>
<dbReference type="RefSeq" id="XP_040757505.1">
    <property type="nucleotide sequence ID" value="XM_040907875.1"/>
</dbReference>
<gene>
    <name evidence="2" type="ORF">LAESUDRAFT_72073</name>
</gene>
<protein>
    <submittedName>
        <fullName evidence="2">Uncharacterized protein</fullName>
    </submittedName>
</protein>
<dbReference type="EMBL" id="KV427719">
    <property type="protein sequence ID" value="KZS99764.1"/>
    <property type="molecule type" value="Genomic_DNA"/>
</dbReference>
<evidence type="ECO:0000256" key="1">
    <source>
        <dbReference type="SAM" id="MobiDB-lite"/>
    </source>
</evidence>
<evidence type="ECO:0000313" key="3">
    <source>
        <dbReference type="Proteomes" id="UP000076871"/>
    </source>
</evidence>
<evidence type="ECO:0000313" key="2">
    <source>
        <dbReference type="EMBL" id="KZS99764.1"/>
    </source>
</evidence>
<feature type="compositionally biased region" description="Polar residues" evidence="1">
    <location>
        <begin position="69"/>
        <end position="78"/>
    </location>
</feature>
<sequence>MHPISVAGFFLGPSSVARTRRLRRPIAWGLGRNSSPGLRGISASMSRVGVDRCEAQEYQDRCLLVTQSNAAERSSQDSLRSEPRKVTADQAAEMSLFGVREGSSTQRKGISQGGK</sequence>
<reference evidence="2 3" key="1">
    <citation type="journal article" date="2016" name="Mol. Biol. Evol.">
        <title>Comparative Genomics of Early-Diverging Mushroom-Forming Fungi Provides Insights into the Origins of Lignocellulose Decay Capabilities.</title>
        <authorList>
            <person name="Nagy L.G."/>
            <person name="Riley R."/>
            <person name="Tritt A."/>
            <person name="Adam C."/>
            <person name="Daum C."/>
            <person name="Floudas D."/>
            <person name="Sun H."/>
            <person name="Yadav J.S."/>
            <person name="Pangilinan J."/>
            <person name="Larsson K.H."/>
            <person name="Matsuura K."/>
            <person name="Barry K."/>
            <person name="Labutti K."/>
            <person name="Kuo R."/>
            <person name="Ohm R.A."/>
            <person name="Bhattacharya S.S."/>
            <person name="Shirouzu T."/>
            <person name="Yoshinaga Y."/>
            <person name="Martin F.M."/>
            <person name="Grigoriev I.V."/>
            <person name="Hibbett D.S."/>
        </authorList>
    </citation>
    <scope>NUCLEOTIDE SEQUENCE [LARGE SCALE GENOMIC DNA]</scope>
    <source>
        <strain evidence="2 3">93-53</strain>
    </source>
</reference>
<accession>A0A165AVW6</accession>
<dbReference type="GeneID" id="63824904"/>